<name>A0A1S8X4B4_OPIVI</name>
<feature type="transmembrane region" description="Helical" evidence="1">
    <location>
        <begin position="21"/>
        <end position="42"/>
    </location>
</feature>
<gene>
    <name evidence="2" type="ORF">X801_02542</name>
</gene>
<keyword evidence="1" id="KW-1133">Transmembrane helix</keyword>
<protein>
    <submittedName>
        <fullName evidence="2">Uncharacterized protein</fullName>
    </submittedName>
</protein>
<reference evidence="2 3" key="1">
    <citation type="submission" date="2015-03" db="EMBL/GenBank/DDBJ databases">
        <title>Draft genome of the nematode, Opisthorchis viverrini.</title>
        <authorList>
            <person name="Mitreva M."/>
        </authorList>
    </citation>
    <scope>NUCLEOTIDE SEQUENCE [LARGE SCALE GENOMIC DNA]</scope>
    <source>
        <strain evidence="2">Khon Kaen</strain>
    </source>
</reference>
<dbReference type="EMBL" id="KV892083">
    <property type="protein sequence ID" value="OON21559.1"/>
    <property type="molecule type" value="Genomic_DNA"/>
</dbReference>
<keyword evidence="3" id="KW-1185">Reference proteome</keyword>
<keyword evidence="1" id="KW-0472">Membrane</keyword>
<accession>A0A1S8X4B4</accession>
<evidence type="ECO:0000256" key="1">
    <source>
        <dbReference type="SAM" id="Phobius"/>
    </source>
</evidence>
<proteinExistence type="predicted"/>
<dbReference type="Proteomes" id="UP000243686">
    <property type="component" value="Unassembled WGS sequence"/>
</dbReference>
<dbReference type="AlphaFoldDB" id="A0A1S8X4B4"/>
<organism evidence="2 3">
    <name type="scientific">Opisthorchis viverrini</name>
    <name type="common">Southeast Asian liver fluke</name>
    <dbReference type="NCBI Taxonomy" id="6198"/>
    <lineage>
        <taxon>Eukaryota</taxon>
        <taxon>Metazoa</taxon>
        <taxon>Spiralia</taxon>
        <taxon>Lophotrochozoa</taxon>
        <taxon>Platyhelminthes</taxon>
        <taxon>Trematoda</taxon>
        <taxon>Digenea</taxon>
        <taxon>Opisthorchiida</taxon>
        <taxon>Opisthorchiata</taxon>
        <taxon>Opisthorchiidae</taxon>
        <taxon>Opisthorchis</taxon>
    </lineage>
</organism>
<keyword evidence="1" id="KW-0812">Transmembrane</keyword>
<evidence type="ECO:0000313" key="2">
    <source>
        <dbReference type="EMBL" id="OON21559.1"/>
    </source>
</evidence>
<sequence length="103" mass="11361">MLLRNQENANVMANIMLNSDELKLGGILSTLIATVVVHKFGLEIHNGWRVALGLAALSQFCAVVFYLLFASGEEQPWAYADSNLKSENVIASRDRVELLEANI</sequence>
<evidence type="ECO:0000313" key="3">
    <source>
        <dbReference type="Proteomes" id="UP000243686"/>
    </source>
</evidence>
<feature type="transmembrane region" description="Helical" evidence="1">
    <location>
        <begin position="48"/>
        <end position="69"/>
    </location>
</feature>